<evidence type="ECO:0000256" key="6">
    <source>
        <dbReference type="ARBA" id="ARBA00023004"/>
    </source>
</evidence>
<keyword evidence="4" id="KW-0223">Dioxygenase</keyword>
<dbReference type="GO" id="GO:0004601">
    <property type="term" value="F:peroxidase activity"/>
    <property type="evidence" value="ECO:0007669"/>
    <property type="project" value="UniProtKB-KW"/>
</dbReference>
<keyword evidence="9" id="KW-0575">Peroxidase</keyword>
<dbReference type="GO" id="GO:0051213">
    <property type="term" value="F:dioxygenase activity"/>
    <property type="evidence" value="ECO:0007669"/>
    <property type="project" value="UniProtKB-KW"/>
</dbReference>
<evidence type="ECO:0000256" key="8">
    <source>
        <dbReference type="SAM" id="MobiDB-lite"/>
    </source>
</evidence>
<dbReference type="PROSITE" id="PS50292">
    <property type="entry name" value="PEROXIDASE_3"/>
    <property type="match status" value="1"/>
</dbReference>
<dbReference type="InterPro" id="IPR019791">
    <property type="entry name" value="Haem_peroxidase_animal"/>
</dbReference>
<dbReference type="CDD" id="cd09817">
    <property type="entry name" value="linoleate_diol_synthase_like"/>
    <property type="match status" value="1"/>
</dbReference>
<keyword evidence="2 7" id="KW-0349">Heme</keyword>
<evidence type="ECO:0000313" key="10">
    <source>
        <dbReference type="Proteomes" id="UP000613580"/>
    </source>
</evidence>
<dbReference type="GO" id="GO:0016705">
    <property type="term" value="F:oxidoreductase activity, acting on paired donors, with incorporation or reduction of molecular oxygen"/>
    <property type="evidence" value="ECO:0007669"/>
    <property type="project" value="InterPro"/>
</dbReference>
<dbReference type="PANTHER" id="PTHR11903:SF37">
    <property type="entry name" value="PSI-PRODUCING OXYGENASE A"/>
    <property type="match status" value="1"/>
</dbReference>
<keyword evidence="3 7" id="KW-0479">Metal-binding</keyword>
<dbReference type="Proteomes" id="UP000613580">
    <property type="component" value="Unassembled WGS sequence"/>
</dbReference>
<dbReference type="EMBL" id="JACAZE010000002">
    <property type="protein sequence ID" value="KAF7321225.1"/>
    <property type="molecule type" value="Genomic_DNA"/>
</dbReference>
<keyword evidence="5" id="KW-0560">Oxidoreductase</keyword>
<accession>A0A8H6TP82</accession>
<dbReference type="SUPFAM" id="SSF48264">
    <property type="entry name" value="Cytochrome P450"/>
    <property type="match status" value="1"/>
</dbReference>
<dbReference type="GO" id="GO:0006979">
    <property type="term" value="P:response to oxidative stress"/>
    <property type="evidence" value="ECO:0007669"/>
    <property type="project" value="InterPro"/>
</dbReference>
<evidence type="ECO:0000256" key="3">
    <source>
        <dbReference type="ARBA" id="ARBA00022723"/>
    </source>
</evidence>
<organism evidence="9 10">
    <name type="scientific">Mycena chlorophos</name>
    <name type="common">Agaric fungus</name>
    <name type="synonym">Agaricus chlorophos</name>
    <dbReference type="NCBI Taxonomy" id="658473"/>
    <lineage>
        <taxon>Eukaryota</taxon>
        <taxon>Fungi</taxon>
        <taxon>Dikarya</taxon>
        <taxon>Basidiomycota</taxon>
        <taxon>Agaricomycotina</taxon>
        <taxon>Agaricomycetes</taxon>
        <taxon>Agaricomycetidae</taxon>
        <taxon>Agaricales</taxon>
        <taxon>Marasmiineae</taxon>
        <taxon>Mycenaceae</taxon>
        <taxon>Mycena</taxon>
    </lineage>
</organism>
<dbReference type="GO" id="GO:0005506">
    <property type="term" value="F:iron ion binding"/>
    <property type="evidence" value="ECO:0007669"/>
    <property type="project" value="InterPro"/>
</dbReference>
<dbReference type="PRINTS" id="PR00457">
    <property type="entry name" value="ANPEROXIDASE"/>
</dbReference>
<keyword evidence="6 7" id="KW-0408">Iron</keyword>
<comment type="subunit">
    <text evidence="1">Homotetramer.</text>
</comment>
<dbReference type="Pfam" id="PF00067">
    <property type="entry name" value="p450"/>
    <property type="match status" value="1"/>
</dbReference>
<evidence type="ECO:0000256" key="2">
    <source>
        <dbReference type="ARBA" id="ARBA00022617"/>
    </source>
</evidence>
<dbReference type="InterPro" id="IPR036396">
    <property type="entry name" value="Cyt_P450_sf"/>
</dbReference>
<evidence type="ECO:0000256" key="7">
    <source>
        <dbReference type="PIRSR" id="PIRSR619791-2"/>
    </source>
</evidence>
<dbReference type="GO" id="GO:0006631">
    <property type="term" value="P:fatty acid metabolic process"/>
    <property type="evidence" value="ECO:0007669"/>
    <property type="project" value="UniProtKB-ARBA"/>
</dbReference>
<evidence type="ECO:0000256" key="5">
    <source>
        <dbReference type="ARBA" id="ARBA00023002"/>
    </source>
</evidence>
<dbReference type="InterPro" id="IPR050783">
    <property type="entry name" value="Oxylipin_biosynth_metab"/>
</dbReference>
<feature type="binding site" description="axial binding residue" evidence="7">
    <location>
        <position position="391"/>
    </location>
    <ligand>
        <name>heme b</name>
        <dbReference type="ChEBI" id="CHEBI:60344"/>
    </ligand>
    <ligandPart>
        <name>Fe</name>
        <dbReference type="ChEBI" id="CHEBI:18248"/>
    </ligandPart>
</feature>
<dbReference type="InterPro" id="IPR001128">
    <property type="entry name" value="Cyt_P450"/>
</dbReference>
<gene>
    <name evidence="9" type="ORF">HMN09_00211500</name>
</gene>
<dbReference type="InterPro" id="IPR034812">
    <property type="entry name" value="Ppo-like_N"/>
</dbReference>
<dbReference type="OrthoDB" id="823504at2759"/>
<evidence type="ECO:0000313" key="9">
    <source>
        <dbReference type="EMBL" id="KAF7321225.1"/>
    </source>
</evidence>
<evidence type="ECO:0000256" key="4">
    <source>
        <dbReference type="ARBA" id="ARBA00022964"/>
    </source>
</evidence>
<evidence type="ECO:0000256" key="1">
    <source>
        <dbReference type="ARBA" id="ARBA00011881"/>
    </source>
</evidence>
<dbReference type="AlphaFoldDB" id="A0A8H6TP82"/>
<comment type="caution">
    <text evidence="9">The sequence shown here is derived from an EMBL/GenBank/DDBJ whole genome shotgun (WGS) entry which is preliminary data.</text>
</comment>
<dbReference type="GO" id="GO:0020037">
    <property type="term" value="F:heme binding"/>
    <property type="evidence" value="ECO:0007669"/>
    <property type="project" value="InterPro"/>
</dbReference>
<dbReference type="GO" id="GO:0004497">
    <property type="term" value="F:monooxygenase activity"/>
    <property type="evidence" value="ECO:0007669"/>
    <property type="project" value="InterPro"/>
</dbReference>
<dbReference type="PANTHER" id="PTHR11903">
    <property type="entry name" value="PROSTAGLANDIN G/H SYNTHASE"/>
    <property type="match status" value="1"/>
</dbReference>
<sequence length="1093" mass="119742">MTTVPPVERVELAADTVAHWLHRKPPVAADGKYNVEDQPQPEDDPKDHSIVTRALEELERLKKDPMQASQIFGAPSALIDLVAHPESVDDRKGAFGLGLTALAELPSDSAPATKLADSMLSLLYTTIPHPPATSLGAQYSWRQADGGGNNILSPDIGRAGTPYARSVQSKRAIAPSTLPDAGLIFDTLMRARDIQNHPAGNSSLTFAWATIVTHSVFRTDPKDWNINQTSSYFDLSPLYGINQETQDLVRDKAQGRGLLYPDVFSEERLSFLPPAASAILVLFNRNHNYIAQKLLQINERGTWTDPPPQDAKARAKQDEDIFQIARLVNCGHFMSIIVGDYVAAFLGVSEGITSPLLNNAFSPIHDPEGEPLTRGQGNAVSVEFNILYRWHALLSEPDREYATQSLTSVFGTSKPLEDLTLSDFRAGFIRQLASVPADPRQRTFAGLTRAADGQFADADIARILQDATENPAGSFRARGVQKELRVIEMLGIEQSRRWGVCTMNEFRQFLGLKQFESFEEWNSDRSVANAARQLYGHVDNLELYVGLECEEIMPLSRGVRLSSGYTLMRAILSDAIALIRGDRYYTTDFTPWNLTSWGYEDCQRDLNNGGLGGQLPKLLARHLPLYYPSNSVFTTYPFFTPQHMKQSLTSQGIAAQYSFVRPKPDTEPVVISTMSGIRAVLGDEHAFKQIYGLKYLGSARKWATNALLAVHPATSLHSEFHSLLMEQIKISGWEYDGAPGHYIDLVRGVVNPAVVRWVANNLCGIEPKTSANPSGVFTEHELYEMFATIYTDVYLSIGDSEHGFANNSAASRARSVLSGLTSAAVVKVLPDIGENVLADAAALLSDLVHPSSIKSPFADFVRQLKKTKPEAKLNEMVGAILELALDSCANYAQAAVQVVDFYLGQGREAELARIKAIVHGPSQGPEADRTLYAYIREALRLSPQRYGIWRECVQDVVVPQGATAVPVQVKAGQRVFTSLANAYLNPTDFPNPTKVDLSRPVASYAHTPTPSPTSGSGSAHAVPVSLEQVWILETLKAVFALPNVRRAAGVAGQLAGFPDDAQPWAPETVVRVYLTPYGTTGAWPGSMNLVFDA</sequence>
<feature type="region of interest" description="Disordered" evidence="8">
    <location>
        <begin position="28"/>
        <end position="48"/>
    </location>
</feature>
<name>A0A8H6TP82_MYCCL</name>
<dbReference type="Gene3D" id="1.10.640.10">
    <property type="entry name" value="Haem peroxidase domain superfamily, animal type"/>
    <property type="match status" value="1"/>
</dbReference>
<dbReference type="InterPro" id="IPR010255">
    <property type="entry name" value="Haem_peroxidase_sf"/>
</dbReference>
<reference evidence="9" key="1">
    <citation type="submission" date="2020-05" db="EMBL/GenBank/DDBJ databases">
        <title>Mycena genomes resolve the evolution of fungal bioluminescence.</title>
        <authorList>
            <person name="Tsai I.J."/>
        </authorList>
    </citation>
    <scope>NUCLEOTIDE SEQUENCE</scope>
    <source>
        <strain evidence="9">110903Hualien_Pintung</strain>
    </source>
</reference>
<proteinExistence type="predicted"/>
<dbReference type="InterPro" id="IPR037120">
    <property type="entry name" value="Haem_peroxidase_sf_animal"/>
</dbReference>
<protein>
    <submittedName>
        <fullName evidence="9">Heme peroxidase</fullName>
    </submittedName>
</protein>
<dbReference type="Pfam" id="PF03098">
    <property type="entry name" value="An_peroxidase"/>
    <property type="match status" value="1"/>
</dbReference>
<dbReference type="Gene3D" id="1.10.630.10">
    <property type="entry name" value="Cytochrome P450"/>
    <property type="match status" value="1"/>
</dbReference>
<keyword evidence="10" id="KW-1185">Reference proteome</keyword>
<dbReference type="SUPFAM" id="SSF48113">
    <property type="entry name" value="Heme-dependent peroxidases"/>
    <property type="match status" value="1"/>
</dbReference>